<dbReference type="PANTHER" id="PTHR48016">
    <property type="entry name" value="MAP KINASE KINASE KINASE SSK2-RELATED-RELATED"/>
    <property type="match status" value="1"/>
</dbReference>
<feature type="binding site" evidence="8">
    <location>
        <position position="225"/>
    </location>
    <ligand>
        <name>ATP</name>
        <dbReference type="ChEBI" id="CHEBI:30616"/>
    </ligand>
</feature>
<dbReference type="InterPro" id="IPR017441">
    <property type="entry name" value="Protein_kinase_ATP_BS"/>
</dbReference>
<dbReference type="GO" id="GO:0005524">
    <property type="term" value="F:ATP binding"/>
    <property type="evidence" value="ECO:0007669"/>
    <property type="project" value="UniProtKB-UniRule"/>
</dbReference>
<evidence type="ECO:0000256" key="6">
    <source>
        <dbReference type="ARBA" id="ARBA00047919"/>
    </source>
</evidence>
<dbReference type="PROSITE" id="PS00108">
    <property type="entry name" value="PROTEIN_KINASE_ST"/>
    <property type="match status" value="1"/>
</dbReference>
<dbReference type="PROSITE" id="PS50011">
    <property type="entry name" value="PROTEIN_KINASE_DOM"/>
    <property type="match status" value="1"/>
</dbReference>
<dbReference type="CDD" id="cd00180">
    <property type="entry name" value="PKc"/>
    <property type="match status" value="1"/>
</dbReference>
<organism evidence="10 11">
    <name type="scientific">Trematosphaeria pertusa</name>
    <dbReference type="NCBI Taxonomy" id="390896"/>
    <lineage>
        <taxon>Eukaryota</taxon>
        <taxon>Fungi</taxon>
        <taxon>Dikarya</taxon>
        <taxon>Ascomycota</taxon>
        <taxon>Pezizomycotina</taxon>
        <taxon>Dothideomycetes</taxon>
        <taxon>Pleosporomycetidae</taxon>
        <taxon>Pleosporales</taxon>
        <taxon>Massarineae</taxon>
        <taxon>Trematosphaeriaceae</taxon>
        <taxon>Trematosphaeria</taxon>
    </lineage>
</organism>
<keyword evidence="2" id="KW-0808">Transferase</keyword>
<dbReference type="PANTHER" id="PTHR48016:SF56">
    <property type="entry name" value="MAPKK KINASE"/>
    <property type="match status" value="1"/>
</dbReference>
<dbReference type="GeneID" id="54584857"/>
<accession>A0A6A6IJL7</accession>
<keyword evidence="3 8" id="KW-0547">Nucleotide-binding</keyword>
<reference evidence="10" key="1">
    <citation type="journal article" date="2020" name="Stud. Mycol.">
        <title>101 Dothideomycetes genomes: a test case for predicting lifestyles and emergence of pathogens.</title>
        <authorList>
            <person name="Haridas S."/>
            <person name="Albert R."/>
            <person name="Binder M."/>
            <person name="Bloem J."/>
            <person name="Labutti K."/>
            <person name="Salamov A."/>
            <person name="Andreopoulos B."/>
            <person name="Baker S."/>
            <person name="Barry K."/>
            <person name="Bills G."/>
            <person name="Bluhm B."/>
            <person name="Cannon C."/>
            <person name="Castanera R."/>
            <person name="Culley D."/>
            <person name="Daum C."/>
            <person name="Ezra D."/>
            <person name="Gonzalez J."/>
            <person name="Henrissat B."/>
            <person name="Kuo A."/>
            <person name="Liang C."/>
            <person name="Lipzen A."/>
            <person name="Lutzoni F."/>
            <person name="Magnuson J."/>
            <person name="Mondo S."/>
            <person name="Nolan M."/>
            <person name="Ohm R."/>
            <person name="Pangilinan J."/>
            <person name="Park H.-J."/>
            <person name="Ramirez L."/>
            <person name="Alfaro M."/>
            <person name="Sun H."/>
            <person name="Tritt A."/>
            <person name="Yoshinaga Y."/>
            <person name="Zwiers L.-H."/>
            <person name="Turgeon B."/>
            <person name="Goodwin S."/>
            <person name="Spatafora J."/>
            <person name="Crous P."/>
            <person name="Grigoriev I."/>
        </authorList>
    </citation>
    <scope>NUCLEOTIDE SEQUENCE</scope>
    <source>
        <strain evidence="10">CBS 122368</strain>
    </source>
</reference>
<dbReference type="EC" id="2.7.11.24" evidence="1"/>
<dbReference type="SMART" id="SM00220">
    <property type="entry name" value="S_TKc"/>
    <property type="match status" value="1"/>
</dbReference>
<protein>
    <recommendedName>
        <fullName evidence="1">mitogen-activated protein kinase</fullName>
        <ecNumber evidence="1">2.7.11.24</ecNumber>
    </recommendedName>
</protein>
<evidence type="ECO:0000256" key="2">
    <source>
        <dbReference type="ARBA" id="ARBA00022679"/>
    </source>
</evidence>
<proteinExistence type="predicted"/>
<keyword evidence="4 10" id="KW-0418">Kinase</keyword>
<dbReference type="Pfam" id="PF00069">
    <property type="entry name" value="Pkinase"/>
    <property type="match status" value="1"/>
</dbReference>
<evidence type="ECO:0000256" key="4">
    <source>
        <dbReference type="ARBA" id="ARBA00022777"/>
    </source>
</evidence>
<dbReference type="SUPFAM" id="SSF56112">
    <property type="entry name" value="Protein kinase-like (PK-like)"/>
    <property type="match status" value="1"/>
</dbReference>
<dbReference type="InterPro" id="IPR008271">
    <property type="entry name" value="Ser/Thr_kinase_AS"/>
</dbReference>
<evidence type="ECO:0000313" key="11">
    <source>
        <dbReference type="Proteomes" id="UP000800094"/>
    </source>
</evidence>
<dbReference type="OrthoDB" id="4062651at2759"/>
<evidence type="ECO:0000256" key="3">
    <source>
        <dbReference type="ARBA" id="ARBA00022741"/>
    </source>
</evidence>
<dbReference type="RefSeq" id="XP_033684747.1">
    <property type="nucleotide sequence ID" value="XM_033831527.1"/>
</dbReference>
<dbReference type="AlphaFoldDB" id="A0A6A6IJL7"/>
<sequence>MRLSPHPLALFCLKPKNERARLVLARQENEAFVSKRSNGTLVLDIGHIRSKAGKNTLATLGRGDAADLYCSFEIDLATNVVMLYDRSHGQTTQVFGVNATPFEYGRLRKVVVQDGSNTIIGMGGSGRDLVQFQLVWRQDPDVTMEMVRNRECNGGGYEEHSRLARTVADEADTVLPSRRETRIHTPGSRQLKIRYATIGPRLGAGQYGMVYKAIDADSGRLMAVKVVEEPRIATKLERDTWREYVAQALKREVETLARIDHPHILDYIASQGDVPRIEIFMGLKQGTLVSLVEKGAPLVADTVFHHMLQALDCLAVNDIIHRDVKPENILYVTQPDGQHQFQLGDFGLCNTGINAKTFAGTYIYLAPEILGEEKQTYKVDVWSLFVTMLWVLDLRAFRQACQLFKTVGDIRKTILAASNEQAVTKIRQMAIVNPEDRASAAQMLVQCFDGVGLSTTLDQVPPLFSDLAFASTLTSASPISAAPKAQTARSLKATNNRIRKVGPQSQDQVQYLWLQRTLDFRRMSSMSCPYHHIPATGIQSGNLAVPNSIAERAVFPLVQVGNWIWICILA</sequence>
<comment type="catalytic activity">
    <reaction evidence="7">
        <text>L-seryl-[protein] + ATP = O-phospho-L-seryl-[protein] + ADP + H(+)</text>
        <dbReference type="Rhea" id="RHEA:17989"/>
        <dbReference type="Rhea" id="RHEA-COMP:9863"/>
        <dbReference type="Rhea" id="RHEA-COMP:11604"/>
        <dbReference type="ChEBI" id="CHEBI:15378"/>
        <dbReference type="ChEBI" id="CHEBI:29999"/>
        <dbReference type="ChEBI" id="CHEBI:30616"/>
        <dbReference type="ChEBI" id="CHEBI:83421"/>
        <dbReference type="ChEBI" id="CHEBI:456216"/>
        <dbReference type="EC" id="2.7.11.24"/>
    </reaction>
    <physiologicalReaction direction="left-to-right" evidence="7">
        <dbReference type="Rhea" id="RHEA:17990"/>
    </physiologicalReaction>
</comment>
<dbReference type="PROSITE" id="PS00107">
    <property type="entry name" value="PROTEIN_KINASE_ATP"/>
    <property type="match status" value="1"/>
</dbReference>
<evidence type="ECO:0000256" key="5">
    <source>
        <dbReference type="ARBA" id="ARBA00022840"/>
    </source>
</evidence>
<dbReference type="InterPro" id="IPR011009">
    <property type="entry name" value="Kinase-like_dom_sf"/>
</dbReference>
<dbReference type="Proteomes" id="UP000800094">
    <property type="component" value="Unassembled WGS sequence"/>
</dbReference>
<comment type="catalytic activity">
    <reaction evidence="6">
        <text>L-threonyl-[protein] + ATP = O-phospho-L-threonyl-[protein] + ADP + H(+)</text>
        <dbReference type="Rhea" id="RHEA:46608"/>
        <dbReference type="Rhea" id="RHEA-COMP:11060"/>
        <dbReference type="Rhea" id="RHEA-COMP:11605"/>
        <dbReference type="ChEBI" id="CHEBI:15378"/>
        <dbReference type="ChEBI" id="CHEBI:30013"/>
        <dbReference type="ChEBI" id="CHEBI:30616"/>
        <dbReference type="ChEBI" id="CHEBI:61977"/>
        <dbReference type="ChEBI" id="CHEBI:456216"/>
        <dbReference type="EC" id="2.7.11.24"/>
    </reaction>
    <physiologicalReaction direction="left-to-right" evidence="6">
        <dbReference type="Rhea" id="RHEA:46609"/>
    </physiologicalReaction>
</comment>
<dbReference type="InterPro" id="IPR000719">
    <property type="entry name" value="Prot_kinase_dom"/>
</dbReference>
<gene>
    <name evidence="10" type="ORF">BU26DRAFT_539871</name>
</gene>
<evidence type="ECO:0000313" key="10">
    <source>
        <dbReference type="EMBL" id="KAF2249743.1"/>
    </source>
</evidence>
<dbReference type="Gene3D" id="1.10.510.10">
    <property type="entry name" value="Transferase(Phosphotransferase) domain 1"/>
    <property type="match status" value="1"/>
</dbReference>
<feature type="domain" description="Protein kinase" evidence="9">
    <location>
        <begin position="196"/>
        <end position="449"/>
    </location>
</feature>
<keyword evidence="5 8" id="KW-0067">ATP-binding</keyword>
<dbReference type="EMBL" id="ML987194">
    <property type="protein sequence ID" value="KAF2249743.1"/>
    <property type="molecule type" value="Genomic_DNA"/>
</dbReference>
<evidence type="ECO:0000256" key="8">
    <source>
        <dbReference type="PROSITE-ProRule" id="PRU10141"/>
    </source>
</evidence>
<dbReference type="InterPro" id="IPR050538">
    <property type="entry name" value="MAP_kinase_kinase_kinase"/>
</dbReference>
<evidence type="ECO:0000259" key="9">
    <source>
        <dbReference type="PROSITE" id="PS50011"/>
    </source>
</evidence>
<evidence type="ECO:0000256" key="7">
    <source>
        <dbReference type="ARBA" id="ARBA00048130"/>
    </source>
</evidence>
<dbReference type="GO" id="GO:0004707">
    <property type="term" value="F:MAP kinase activity"/>
    <property type="evidence" value="ECO:0007669"/>
    <property type="project" value="UniProtKB-EC"/>
</dbReference>
<keyword evidence="11" id="KW-1185">Reference proteome</keyword>
<evidence type="ECO:0000256" key="1">
    <source>
        <dbReference type="ARBA" id="ARBA00012411"/>
    </source>
</evidence>
<name>A0A6A6IJL7_9PLEO</name>